<gene>
    <name evidence="1" type="primary">P0618D11.24</name>
</gene>
<dbReference type="Proteomes" id="UP000000763">
    <property type="component" value="Chromosome 6"/>
</dbReference>
<proteinExistence type="predicted"/>
<reference evidence="2" key="2">
    <citation type="journal article" date="2008" name="Nucleic Acids Res.">
        <title>The rice annotation project database (RAP-DB): 2008 update.</title>
        <authorList>
            <consortium name="The rice annotation project (RAP)"/>
        </authorList>
    </citation>
    <scope>GENOME REANNOTATION</scope>
    <source>
        <strain evidence="2">cv. Nipponbare</strain>
    </source>
</reference>
<sequence length="162" mass="17348">MALPLGEDVFLVLGGRPGGNGRGLGDVGDDHGIVASLDLAHLGEGCGHRVHLLLGLQGCAKGAAVVRDAPLTRIIEGRGVETRSINLGMTTQWFSNMVMDEPSFFHQWHSDGLLEQYTKRALSRTPPSAERAPYYDAPYYDGAPSAAFKPKQELDAAATPFS</sequence>
<dbReference type="AlphaFoldDB" id="Q69Y78"/>
<reference evidence="2" key="1">
    <citation type="journal article" date="2005" name="Nature">
        <title>The map-based sequence of the rice genome.</title>
        <authorList>
            <consortium name="International rice genome sequencing project (IRGSP)"/>
            <person name="Matsumoto T."/>
            <person name="Wu J."/>
            <person name="Kanamori H."/>
            <person name="Katayose Y."/>
            <person name="Fujisawa M."/>
            <person name="Namiki N."/>
            <person name="Mizuno H."/>
            <person name="Yamamoto K."/>
            <person name="Antonio B.A."/>
            <person name="Baba T."/>
            <person name="Sakata K."/>
            <person name="Nagamura Y."/>
            <person name="Aoki H."/>
            <person name="Arikawa K."/>
            <person name="Arita K."/>
            <person name="Bito T."/>
            <person name="Chiden Y."/>
            <person name="Fujitsuka N."/>
            <person name="Fukunaka R."/>
            <person name="Hamada M."/>
            <person name="Harada C."/>
            <person name="Hayashi A."/>
            <person name="Hijishita S."/>
            <person name="Honda M."/>
            <person name="Hosokawa S."/>
            <person name="Ichikawa Y."/>
            <person name="Idonuma A."/>
            <person name="Iijima M."/>
            <person name="Ikeda M."/>
            <person name="Ikeno M."/>
            <person name="Ito K."/>
            <person name="Ito S."/>
            <person name="Ito T."/>
            <person name="Ito Y."/>
            <person name="Ito Y."/>
            <person name="Iwabuchi A."/>
            <person name="Kamiya K."/>
            <person name="Karasawa W."/>
            <person name="Kurita K."/>
            <person name="Katagiri S."/>
            <person name="Kikuta A."/>
            <person name="Kobayashi H."/>
            <person name="Kobayashi N."/>
            <person name="Machita K."/>
            <person name="Maehara T."/>
            <person name="Masukawa M."/>
            <person name="Mizubayashi T."/>
            <person name="Mukai Y."/>
            <person name="Nagasaki H."/>
            <person name="Nagata Y."/>
            <person name="Naito S."/>
            <person name="Nakashima M."/>
            <person name="Nakama Y."/>
            <person name="Nakamichi Y."/>
            <person name="Nakamura M."/>
            <person name="Meguro A."/>
            <person name="Negishi M."/>
            <person name="Ohta I."/>
            <person name="Ohta T."/>
            <person name="Okamoto M."/>
            <person name="Ono N."/>
            <person name="Saji S."/>
            <person name="Sakaguchi M."/>
            <person name="Sakai K."/>
            <person name="Shibata M."/>
            <person name="Shimokawa T."/>
            <person name="Song J."/>
            <person name="Takazaki Y."/>
            <person name="Terasawa K."/>
            <person name="Tsugane M."/>
            <person name="Tsuji K."/>
            <person name="Ueda S."/>
            <person name="Waki K."/>
            <person name="Yamagata H."/>
            <person name="Yamamoto M."/>
            <person name="Yamamoto S."/>
            <person name="Yamane H."/>
            <person name="Yoshiki S."/>
            <person name="Yoshihara R."/>
            <person name="Yukawa K."/>
            <person name="Zhong H."/>
            <person name="Yano M."/>
            <person name="Yuan Q."/>
            <person name="Ouyang S."/>
            <person name="Liu J."/>
            <person name="Jones K.M."/>
            <person name="Gansberger K."/>
            <person name="Moffat K."/>
            <person name="Hill J."/>
            <person name="Bera J."/>
            <person name="Fadrosh D."/>
            <person name="Jin S."/>
            <person name="Johri S."/>
            <person name="Kim M."/>
            <person name="Overton L."/>
            <person name="Reardon M."/>
            <person name="Tsitrin T."/>
            <person name="Vuong H."/>
            <person name="Weaver B."/>
            <person name="Ciecko A."/>
            <person name="Tallon L."/>
            <person name="Jackson J."/>
            <person name="Pai G."/>
            <person name="Aken S.V."/>
            <person name="Utterback T."/>
            <person name="Reidmuller S."/>
            <person name="Feldblyum T."/>
            <person name="Hsiao J."/>
            <person name="Zismann V."/>
            <person name="Iobst S."/>
            <person name="de Vazeille A.R."/>
            <person name="Buell C.R."/>
            <person name="Ying K."/>
            <person name="Li Y."/>
            <person name="Lu T."/>
            <person name="Huang Y."/>
            <person name="Zhao Q."/>
            <person name="Feng Q."/>
            <person name="Zhang L."/>
            <person name="Zhu J."/>
            <person name="Weng Q."/>
            <person name="Mu J."/>
            <person name="Lu Y."/>
            <person name="Fan D."/>
            <person name="Liu Y."/>
            <person name="Guan J."/>
            <person name="Zhang Y."/>
            <person name="Yu S."/>
            <person name="Liu X."/>
            <person name="Zhang Y."/>
            <person name="Hong G."/>
            <person name="Han B."/>
            <person name="Choisne N."/>
            <person name="Demange N."/>
            <person name="Orjeda G."/>
            <person name="Samain S."/>
            <person name="Cattolico L."/>
            <person name="Pelletier E."/>
            <person name="Couloux A."/>
            <person name="Segurens B."/>
            <person name="Wincker P."/>
            <person name="D'Hont A."/>
            <person name="Scarpelli C."/>
            <person name="Weissenbach J."/>
            <person name="Salanoubat M."/>
            <person name="Quetier F."/>
            <person name="Yu Y."/>
            <person name="Kim H.R."/>
            <person name="Rambo T."/>
            <person name="Currie J."/>
            <person name="Collura K."/>
            <person name="Luo M."/>
            <person name="Yang T."/>
            <person name="Ammiraju J.S.S."/>
            <person name="Engler F."/>
            <person name="Soderlund C."/>
            <person name="Wing R.A."/>
            <person name="Palmer L.E."/>
            <person name="de la Bastide M."/>
            <person name="Spiegel L."/>
            <person name="Nascimento L."/>
            <person name="Zutavern T."/>
            <person name="O'Shaughnessy A."/>
            <person name="Dike S."/>
            <person name="Dedhia N."/>
            <person name="Preston R."/>
            <person name="Balija V."/>
            <person name="McCombie W.R."/>
            <person name="Chow T."/>
            <person name="Chen H."/>
            <person name="Chung M."/>
            <person name="Chen C."/>
            <person name="Shaw J."/>
            <person name="Wu H."/>
            <person name="Hsiao K."/>
            <person name="Chao Y."/>
            <person name="Chu M."/>
            <person name="Cheng C."/>
            <person name="Hour A."/>
            <person name="Lee P."/>
            <person name="Lin S."/>
            <person name="Lin Y."/>
            <person name="Liou J."/>
            <person name="Liu S."/>
            <person name="Hsing Y."/>
            <person name="Raghuvanshi S."/>
            <person name="Mohanty A."/>
            <person name="Bharti A.K."/>
            <person name="Gaur A."/>
            <person name="Gupta V."/>
            <person name="Kumar D."/>
            <person name="Ravi V."/>
            <person name="Vij S."/>
            <person name="Kapur A."/>
            <person name="Khurana P."/>
            <person name="Khurana P."/>
            <person name="Khurana J.P."/>
            <person name="Tyagi A.K."/>
            <person name="Gaikwad K."/>
            <person name="Singh A."/>
            <person name="Dalal V."/>
            <person name="Srivastava S."/>
            <person name="Dixit A."/>
            <person name="Pal A.K."/>
            <person name="Ghazi I.A."/>
            <person name="Yadav M."/>
            <person name="Pandit A."/>
            <person name="Bhargava A."/>
            <person name="Sureshbabu K."/>
            <person name="Batra K."/>
            <person name="Sharma T.R."/>
            <person name="Mohapatra T."/>
            <person name="Singh N.K."/>
            <person name="Messing J."/>
            <person name="Nelson A.B."/>
            <person name="Fuks G."/>
            <person name="Kavchok S."/>
            <person name="Keizer G."/>
            <person name="Linton E."/>
            <person name="Llaca V."/>
            <person name="Song R."/>
            <person name="Tanyolac B."/>
            <person name="Young S."/>
            <person name="Ho-Il K."/>
            <person name="Hahn J.H."/>
            <person name="Sangsakoo G."/>
            <person name="Vanavichit A."/>
            <person name="de Mattos Luiz.A.T."/>
            <person name="Zimmer P.D."/>
            <person name="Malone G."/>
            <person name="Dellagostin O."/>
            <person name="de Oliveira A.C."/>
            <person name="Bevan M."/>
            <person name="Bancroft I."/>
            <person name="Minx P."/>
            <person name="Cordum H."/>
            <person name="Wilson R."/>
            <person name="Cheng Z."/>
            <person name="Jin W."/>
            <person name="Jiang J."/>
            <person name="Leong S.A."/>
            <person name="Iwama H."/>
            <person name="Gojobori T."/>
            <person name="Itoh T."/>
            <person name="Niimura Y."/>
            <person name="Fujii Y."/>
            <person name="Habara T."/>
            <person name="Sakai H."/>
            <person name="Sato Y."/>
            <person name="Wilson G."/>
            <person name="Kumar K."/>
            <person name="McCouch S."/>
            <person name="Juretic N."/>
            <person name="Hoen D."/>
            <person name="Wright S."/>
            <person name="Bruskiewich R."/>
            <person name="Bureau T."/>
            <person name="Miyao A."/>
            <person name="Hirochika H."/>
            <person name="Nishikawa T."/>
            <person name="Kadowaki K."/>
            <person name="Sugiura M."/>
            <person name="Burr B."/>
            <person name="Sasaki T."/>
        </authorList>
    </citation>
    <scope>NUCLEOTIDE SEQUENCE [LARGE SCALE GENOMIC DNA]</scope>
    <source>
        <strain evidence="2">cv. Nipponbare</strain>
    </source>
</reference>
<dbReference type="EMBL" id="AP003512">
    <property type="protein sequence ID" value="BAD35249.1"/>
    <property type="molecule type" value="Genomic_DNA"/>
</dbReference>
<evidence type="ECO:0000313" key="2">
    <source>
        <dbReference type="Proteomes" id="UP000000763"/>
    </source>
</evidence>
<accession>Q69Y78</accession>
<protein>
    <submittedName>
        <fullName evidence="1">Uncharacterized protein</fullName>
    </submittedName>
</protein>
<organism evidence="1 2">
    <name type="scientific">Oryza sativa subsp. japonica</name>
    <name type="common">Rice</name>
    <dbReference type="NCBI Taxonomy" id="39947"/>
    <lineage>
        <taxon>Eukaryota</taxon>
        <taxon>Viridiplantae</taxon>
        <taxon>Streptophyta</taxon>
        <taxon>Embryophyta</taxon>
        <taxon>Tracheophyta</taxon>
        <taxon>Spermatophyta</taxon>
        <taxon>Magnoliopsida</taxon>
        <taxon>Liliopsida</taxon>
        <taxon>Poales</taxon>
        <taxon>Poaceae</taxon>
        <taxon>BOP clade</taxon>
        <taxon>Oryzoideae</taxon>
        <taxon>Oryzeae</taxon>
        <taxon>Oryzinae</taxon>
        <taxon>Oryza</taxon>
        <taxon>Oryza sativa</taxon>
    </lineage>
</organism>
<name>Q69Y78_ORYSJ</name>
<evidence type="ECO:0000313" key="1">
    <source>
        <dbReference type="EMBL" id="BAD35249.1"/>
    </source>
</evidence>